<dbReference type="GO" id="GO:0003726">
    <property type="term" value="F:double-stranded RNA adenosine deaminase activity"/>
    <property type="evidence" value="ECO:0007669"/>
    <property type="project" value="TreeGrafter"/>
</dbReference>
<evidence type="ECO:0000256" key="1">
    <source>
        <dbReference type="SAM" id="MobiDB-lite"/>
    </source>
</evidence>
<dbReference type="SMART" id="SM00552">
    <property type="entry name" value="ADEAMc"/>
    <property type="match status" value="1"/>
</dbReference>
<protein>
    <submittedName>
        <fullName evidence="4">A to I editase domain-containing protein</fullName>
    </submittedName>
</protein>
<proteinExistence type="predicted"/>
<feature type="region of interest" description="Disordered" evidence="1">
    <location>
        <begin position="114"/>
        <end position="155"/>
    </location>
</feature>
<dbReference type="AlphaFoldDB" id="A0A914W6Y7"/>
<dbReference type="Proteomes" id="UP000887566">
    <property type="component" value="Unplaced"/>
</dbReference>
<sequence>MCHASRAGDGWGALPTAPRDGRRRKRAKRIWPSPLIKGSRRPSDCPSPSANCTVQPVGAQVSNLPHPARLFAIATQPHAITVEGRSLVYVFQHQLVVRLWQLFANSPHAPIMHAFQQSSRSSSPSSSRPPSGRSRRCGETPECSSTSTEEKSVKPIDNSIRDFRPLLEARGMPVEESDASHVLGELSIREEVLRATAVHCLDGSERFTSEAFLRLWVSAGCTTVFPGSGDRLDLILGHLHPSALSLPVGHISLDQLPELMLALHEWGVAPGPVSDAIDFYLSRAVEVPASRKLLVASMTGSELLLESTLHNDCGKAEAITEISDTPSALDPISAATKGCTVMKRMLQHSSKCSDEAYLREELKPRYERLLSDCRRRLRLDDGLNTTDNGAERGLLRFLYRQIEEWLSGSGASIFANELHSGKLRLKDGIAFHLYINTAPCGDGRVFSLAESQEATAESNRVGLGEHQPLMTDPRKQGLLRTKIESGEGTIPVLEYASVQTLDGITGGERLRTMSCSDKILKWNVLGVQGALLSNFLHPIYLTSIAVGALYHHGHLSRAVCCRADAVGAALQKPFGVTHPILAKGGWQSNTTRDISKSTSISANWNYSDGSVEIIDGQTGMLVRSKQSSRLCKRLLYALFRRLCLASNSTNLLSSEYYGEVKASAAEYRLAQRTLFAFMSECAMGSWLSKPQEEKLFR</sequence>
<evidence type="ECO:0000313" key="3">
    <source>
        <dbReference type="Proteomes" id="UP000887566"/>
    </source>
</evidence>
<feature type="region of interest" description="Disordered" evidence="1">
    <location>
        <begin position="1"/>
        <end position="28"/>
    </location>
</feature>
<dbReference type="GO" id="GO:0005730">
    <property type="term" value="C:nucleolus"/>
    <property type="evidence" value="ECO:0007669"/>
    <property type="project" value="TreeGrafter"/>
</dbReference>
<feature type="compositionally biased region" description="Low complexity" evidence="1">
    <location>
        <begin position="118"/>
        <end position="132"/>
    </location>
</feature>
<dbReference type="GO" id="GO:0003725">
    <property type="term" value="F:double-stranded RNA binding"/>
    <property type="evidence" value="ECO:0007669"/>
    <property type="project" value="TreeGrafter"/>
</dbReference>
<dbReference type="PROSITE" id="PS50141">
    <property type="entry name" value="A_DEAMIN_EDITASE"/>
    <property type="match status" value="1"/>
</dbReference>
<name>A0A914W6Y7_9BILA</name>
<dbReference type="GO" id="GO:0006382">
    <property type="term" value="P:adenosine to inosine editing"/>
    <property type="evidence" value="ECO:0007669"/>
    <property type="project" value="TreeGrafter"/>
</dbReference>
<dbReference type="PANTHER" id="PTHR10910:SF107">
    <property type="entry name" value="DOUBLE-STRANDED RNA-SPECIFIC ADENOSINE DEAMINASE"/>
    <property type="match status" value="1"/>
</dbReference>
<accession>A0A914W6Y7</accession>
<evidence type="ECO:0000313" key="4">
    <source>
        <dbReference type="WBParaSite" id="PSAMB.scaffold31size108074.g820.t1"/>
    </source>
</evidence>
<dbReference type="PANTHER" id="PTHR10910">
    <property type="entry name" value="EUKARYOTE SPECIFIC DSRNA BINDING PROTEIN"/>
    <property type="match status" value="1"/>
</dbReference>
<reference evidence="4" key="1">
    <citation type="submission" date="2022-11" db="UniProtKB">
        <authorList>
            <consortium name="WormBaseParasite"/>
        </authorList>
    </citation>
    <scope>IDENTIFICATION</scope>
</reference>
<feature type="domain" description="A to I editase" evidence="2">
    <location>
        <begin position="390"/>
        <end position="696"/>
    </location>
</feature>
<keyword evidence="3" id="KW-1185">Reference proteome</keyword>
<organism evidence="3 4">
    <name type="scientific">Plectus sambesii</name>
    <dbReference type="NCBI Taxonomy" id="2011161"/>
    <lineage>
        <taxon>Eukaryota</taxon>
        <taxon>Metazoa</taxon>
        <taxon>Ecdysozoa</taxon>
        <taxon>Nematoda</taxon>
        <taxon>Chromadorea</taxon>
        <taxon>Plectida</taxon>
        <taxon>Plectina</taxon>
        <taxon>Plectoidea</taxon>
        <taxon>Plectidae</taxon>
        <taxon>Plectus</taxon>
    </lineage>
</organism>
<dbReference type="InterPro" id="IPR002466">
    <property type="entry name" value="A_deamin"/>
</dbReference>
<dbReference type="GO" id="GO:0005737">
    <property type="term" value="C:cytoplasm"/>
    <property type="evidence" value="ECO:0007669"/>
    <property type="project" value="TreeGrafter"/>
</dbReference>
<dbReference type="WBParaSite" id="PSAMB.scaffold31size108074.g820.t1">
    <property type="protein sequence ID" value="PSAMB.scaffold31size108074.g820.t1"/>
    <property type="gene ID" value="PSAMB.scaffold31size108074.g820"/>
</dbReference>
<dbReference type="GO" id="GO:0008251">
    <property type="term" value="F:tRNA-specific adenosine deaminase activity"/>
    <property type="evidence" value="ECO:0007669"/>
    <property type="project" value="TreeGrafter"/>
</dbReference>
<dbReference type="GO" id="GO:0006396">
    <property type="term" value="P:RNA processing"/>
    <property type="evidence" value="ECO:0007669"/>
    <property type="project" value="InterPro"/>
</dbReference>
<evidence type="ECO:0000259" key="2">
    <source>
        <dbReference type="PROSITE" id="PS50141"/>
    </source>
</evidence>
<dbReference type="Pfam" id="PF02137">
    <property type="entry name" value="A_deamin"/>
    <property type="match status" value="1"/>
</dbReference>